<dbReference type="Proteomes" id="UP000655016">
    <property type="component" value="Unassembled WGS sequence"/>
</dbReference>
<evidence type="ECO:0000313" key="2">
    <source>
        <dbReference type="Proteomes" id="UP000655016"/>
    </source>
</evidence>
<sequence length="63" mass="7317">MQHPVAFVCFAQAVVITVVKKNIPGKLLIVVPNLKITVKFIPGSNFIWLERRERKTDKFFFEN</sequence>
<keyword evidence="2" id="KW-1185">Reference proteome</keyword>
<evidence type="ECO:0000313" key="1">
    <source>
        <dbReference type="EMBL" id="GGF14685.1"/>
    </source>
</evidence>
<name>A0ABQ1UBA6_9FLAO</name>
<proteinExistence type="predicted"/>
<reference evidence="2" key="1">
    <citation type="journal article" date="2019" name="Int. J. Syst. Evol. Microbiol.">
        <title>The Global Catalogue of Microorganisms (GCM) 10K type strain sequencing project: providing services to taxonomists for standard genome sequencing and annotation.</title>
        <authorList>
            <consortium name="The Broad Institute Genomics Platform"/>
            <consortium name="The Broad Institute Genome Sequencing Center for Infectious Disease"/>
            <person name="Wu L."/>
            <person name="Ma J."/>
        </authorList>
    </citation>
    <scope>NUCLEOTIDE SEQUENCE [LARGE SCALE GENOMIC DNA]</scope>
    <source>
        <strain evidence="2">CGMCC 1.16060</strain>
    </source>
</reference>
<protein>
    <submittedName>
        <fullName evidence="1">Uncharacterized protein</fullName>
    </submittedName>
</protein>
<organism evidence="1 2">
    <name type="scientific">Flavobacterium limi</name>
    <dbReference type="NCBI Taxonomy" id="2045105"/>
    <lineage>
        <taxon>Bacteria</taxon>
        <taxon>Pseudomonadati</taxon>
        <taxon>Bacteroidota</taxon>
        <taxon>Flavobacteriia</taxon>
        <taxon>Flavobacteriales</taxon>
        <taxon>Flavobacteriaceae</taxon>
        <taxon>Flavobacterium</taxon>
    </lineage>
</organism>
<gene>
    <name evidence="1" type="ORF">GCM10011518_25070</name>
</gene>
<accession>A0ABQ1UBA6</accession>
<dbReference type="EMBL" id="BMKP01000005">
    <property type="protein sequence ID" value="GGF14685.1"/>
    <property type="molecule type" value="Genomic_DNA"/>
</dbReference>
<comment type="caution">
    <text evidence="1">The sequence shown here is derived from an EMBL/GenBank/DDBJ whole genome shotgun (WGS) entry which is preliminary data.</text>
</comment>